<evidence type="ECO:0000313" key="2">
    <source>
        <dbReference type="EMBL" id="MFC1853447.1"/>
    </source>
</evidence>
<dbReference type="PANTHER" id="PTHR23308">
    <property type="entry name" value="NUCLEAR INHIBITOR OF PROTEIN PHOSPHATASE-1"/>
    <property type="match status" value="1"/>
</dbReference>
<evidence type="ECO:0000259" key="1">
    <source>
        <dbReference type="PROSITE" id="PS50006"/>
    </source>
</evidence>
<proteinExistence type="predicted"/>
<dbReference type="Proteomes" id="UP001594351">
    <property type="component" value="Unassembled WGS sequence"/>
</dbReference>
<name>A0ABV6Z4S4_UNCC1</name>
<sequence length="373" mass="42875">MQLTLKVIKEGETGKETLHEFTENNITIGRERTNLLYLSDARKTVGRKHAKIELHGKRVHLIDLESRNHTFLNGTELKPNQPYILHFGDTFKIGHFIIEVISLSTVQEQESTGKDTKPDLEIINPFSNDVSELVIVLSKINKHYGREKPKKRRKLLQEALKQAFQDMNKGDANSVIANYLGPRTIEPVVSAPPPTAEMRPSPIDERMSSVVDVVLEAIVQFIKAFAFFRMEFLGQTVNHSVSVEELKKSLLASEISAEDFHYRLDKFKDSAQQAVVHQVALLDGYKVSVNEGTRLILNELDPGTLKEELSKERFKLGRLIPFSFRRRFMKFFQEKHLRLLSEDQGIVEKKMFREGFIHGYSERLFSSREKNVL</sequence>
<dbReference type="Gene3D" id="2.60.200.20">
    <property type="match status" value="1"/>
</dbReference>
<keyword evidence="3" id="KW-1185">Reference proteome</keyword>
<dbReference type="InterPro" id="IPR000253">
    <property type="entry name" value="FHA_dom"/>
</dbReference>
<dbReference type="PROSITE" id="PS50006">
    <property type="entry name" value="FHA_DOMAIN"/>
    <property type="match status" value="1"/>
</dbReference>
<dbReference type="Pfam" id="PF00498">
    <property type="entry name" value="FHA"/>
    <property type="match status" value="1"/>
</dbReference>
<protein>
    <submittedName>
        <fullName evidence="2">FHA domain-containing protein</fullName>
    </submittedName>
</protein>
<dbReference type="CDD" id="cd00060">
    <property type="entry name" value="FHA"/>
    <property type="match status" value="1"/>
</dbReference>
<dbReference type="InterPro" id="IPR008984">
    <property type="entry name" value="SMAD_FHA_dom_sf"/>
</dbReference>
<evidence type="ECO:0000313" key="3">
    <source>
        <dbReference type="Proteomes" id="UP001594351"/>
    </source>
</evidence>
<accession>A0ABV6Z4S4</accession>
<dbReference type="EMBL" id="JBHPBY010000503">
    <property type="protein sequence ID" value="MFC1853447.1"/>
    <property type="molecule type" value="Genomic_DNA"/>
</dbReference>
<feature type="domain" description="FHA" evidence="1">
    <location>
        <begin position="26"/>
        <end position="77"/>
    </location>
</feature>
<dbReference type="SMART" id="SM00240">
    <property type="entry name" value="FHA"/>
    <property type="match status" value="1"/>
</dbReference>
<dbReference type="SUPFAM" id="SSF49879">
    <property type="entry name" value="SMAD/FHA domain"/>
    <property type="match status" value="1"/>
</dbReference>
<dbReference type="InterPro" id="IPR050923">
    <property type="entry name" value="Cell_Proc_Reg/RNA_Proc"/>
</dbReference>
<organism evidence="2 3">
    <name type="scientific">candidate division CSSED10-310 bacterium</name>
    <dbReference type="NCBI Taxonomy" id="2855610"/>
    <lineage>
        <taxon>Bacteria</taxon>
        <taxon>Bacteria division CSSED10-310</taxon>
    </lineage>
</organism>
<gene>
    <name evidence="2" type="ORF">ACFL27_24890</name>
</gene>
<comment type="caution">
    <text evidence="2">The sequence shown here is derived from an EMBL/GenBank/DDBJ whole genome shotgun (WGS) entry which is preliminary data.</text>
</comment>
<reference evidence="2 3" key="1">
    <citation type="submission" date="2024-09" db="EMBL/GenBank/DDBJ databases">
        <title>Laminarin stimulates single cell rates of sulfate reduction while oxygen inhibits transcriptomic activity in coastal marine sediment.</title>
        <authorList>
            <person name="Lindsay M."/>
            <person name="Orcutt B."/>
            <person name="Emerson D."/>
            <person name="Stepanauskas R."/>
            <person name="D'Angelo T."/>
        </authorList>
    </citation>
    <scope>NUCLEOTIDE SEQUENCE [LARGE SCALE GENOMIC DNA]</scope>
    <source>
        <strain evidence="2">SAG AM-311-K15</strain>
    </source>
</reference>